<name>A0A4Y2EHW3_ARAVE</name>
<organism evidence="1 2">
    <name type="scientific">Araneus ventricosus</name>
    <name type="common">Orbweaver spider</name>
    <name type="synonym">Epeira ventricosa</name>
    <dbReference type="NCBI Taxonomy" id="182803"/>
    <lineage>
        <taxon>Eukaryota</taxon>
        <taxon>Metazoa</taxon>
        <taxon>Ecdysozoa</taxon>
        <taxon>Arthropoda</taxon>
        <taxon>Chelicerata</taxon>
        <taxon>Arachnida</taxon>
        <taxon>Araneae</taxon>
        <taxon>Araneomorphae</taxon>
        <taxon>Entelegynae</taxon>
        <taxon>Araneoidea</taxon>
        <taxon>Araneidae</taxon>
        <taxon>Araneus</taxon>
    </lineage>
</organism>
<sequence length="103" mass="11567">MFLSVKLWLSAGKASASGPERSIFEMRFHRKICHVYGIKSNVSGQTFCRSCGVEVWRRGAGSESFRHLTTVQNCGIVRRSPPPSTFREDIPKIYLNVSSAGFR</sequence>
<reference evidence="1 2" key="1">
    <citation type="journal article" date="2019" name="Sci. Rep.">
        <title>Orb-weaving spider Araneus ventricosus genome elucidates the spidroin gene catalogue.</title>
        <authorList>
            <person name="Kono N."/>
            <person name="Nakamura H."/>
            <person name="Ohtoshi R."/>
            <person name="Moran D.A.P."/>
            <person name="Shinohara A."/>
            <person name="Yoshida Y."/>
            <person name="Fujiwara M."/>
            <person name="Mori M."/>
            <person name="Tomita M."/>
            <person name="Arakawa K."/>
        </authorList>
    </citation>
    <scope>NUCLEOTIDE SEQUENCE [LARGE SCALE GENOMIC DNA]</scope>
</reference>
<comment type="caution">
    <text evidence="1">The sequence shown here is derived from an EMBL/GenBank/DDBJ whole genome shotgun (WGS) entry which is preliminary data.</text>
</comment>
<protein>
    <submittedName>
        <fullName evidence="1">Uncharacterized protein</fullName>
    </submittedName>
</protein>
<evidence type="ECO:0000313" key="1">
    <source>
        <dbReference type="EMBL" id="GBM28743.1"/>
    </source>
</evidence>
<proteinExistence type="predicted"/>
<dbReference type="AlphaFoldDB" id="A0A4Y2EHW3"/>
<keyword evidence="2" id="KW-1185">Reference proteome</keyword>
<accession>A0A4Y2EHW3</accession>
<dbReference type="EMBL" id="BGPR01000618">
    <property type="protein sequence ID" value="GBM28743.1"/>
    <property type="molecule type" value="Genomic_DNA"/>
</dbReference>
<evidence type="ECO:0000313" key="2">
    <source>
        <dbReference type="Proteomes" id="UP000499080"/>
    </source>
</evidence>
<gene>
    <name evidence="1" type="ORF">AVEN_54519_1</name>
</gene>
<dbReference type="Proteomes" id="UP000499080">
    <property type="component" value="Unassembled WGS sequence"/>
</dbReference>